<dbReference type="AlphaFoldDB" id="A0A5C5XXR2"/>
<evidence type="ECO:0000313" key="2">
    <source>
        <dbReference type="Proteomes" id="UP000318053"/>
    </source>
</evidence>
<protein>
    <submittedName>
        <fullName evidence="1">Uncharacterized protein</fullName>
    </submittedName>
</protein>
<dbReference type="Proteomes" id="UP000318053">
    <property type="component" value="Unassembled WGS sequence"/>
</dbReference>
<comment type="caution">
    <text evidence="1">The sequence shown here is derived from an EMBL/GenBank/DDBJ whole genome shotgun (WGS) entry which is preliminary data.</text>
</comment>
<organism evidence="1 2">
    <name type="scientific">Allorhodopirellula solitaria</name>
    <dbReference type="NCBI Taxonomy" id="2527987"/>
    <lineage>
        <taxon>Bacteria</taxon>
        <taxon>Pseudomonadati</taxon>
        <taxon>Planctomycetota</taxon>
        <taxon>Planctomycetia</taxon>
        <taxon>Pirellulales</taxon>
        <taxon>Pirellulaceae</taxon>
        <taxon>Allorhodopirellula</taxon>
    </lineage>
</organism>
<evidence type="ECO:0000313" key="1">
    <source>
        <dbReference type="EMBL" id="TWT66685.1"/>
    </source>
</evidence>
<name>A0A5C5XXR2_9BACT</name>
<proteinExistence type="predicted"/>
<gene>
    <name evidence="1" type="ORF">CA85_27820</name>
</gene>
<dbReference type="EMBL" id="SJPK01000005">
    <property type="protein sequence ID" value="TWT66685.1"/>
    <property type="molecule type" value="Genomic_DNA"/>
</dbReference>
<reference evidence="1 2" key="1">
    <citation type="submission" date="2019-02" db="EMBL/GenBank/DDBJ databases">
        <title>Deep-cultivation of Planctomycetes and their phenomic and genomic characterization uncovers novel biology.</title>
        <authorList>
            <person name="Wiegand S."/>
            <person name="Jogler M."/>
            <person name="Boedeker C."/>
            <person name="Pinto D."/>
            <person name="Vollmers J."/>
            <person name="Rivas-Marin E."/>
            <person name="Kohn T."/>
            <person name="Peeters S.H."/>
            <person name="Heuer A."/>
            <person name="Rast P."/>
            <person name="Oberbeckmann S."/>
            <person name="Bunk B."/>
            <person name="Jeske O."/>
            <person name="Meyerdierks A."/>
            <person name="Storesund J.E."/>
            <person name="Kallscheuer N."/>
            <person name="Luecker S."/>
            <person name="Lage O.M."/>
            <person name="Pohl T."/>
            <person name="Merkel B.J."/>
            <person name="Hornburger P."/>
            <person name="Mueller R.-W."/>
            <person name="Bruemmer F."/>
            <person name="Labrenz M."/>
            <person name="Spormann A.M."/>
            <person name="Op Den Camp H."/>
            <person name="Overmann J."/>
            <person name="Amann R."/>
            <person name="Jetten M.S.M."/>
            <person name="Mascher T."/>
            <person name="Medema M.H."/>
            <person name="Devos D.P."/>
            <person name="Kaster A.-K."/>
            <person name="Ovreas L."/>
            <person name="Rohde M."/>
            <person name="Galperin M.Y."/>
            <person name="Jogler C."/>
        </authorList>
    </citation>
    <scope>NUCLEOTIDE SEQUENCE [LARGE SCALE GENOMIC DNA]</scope>
    <source>
        <strain evidence="1 2">CA85</strain>
    </source>
</reference>
<accession>A0A5C5XXR2</accession>
<sequence length="60" mass="6760">MRVGPLSAEPPLPSNQKRRISDDDHWVAIIAKPTIATTFKIRRSTLCWISDKATVILTSR</sequence>
<keyword evidence="2" id="KW-1185">Reference proteome</keyword>